<dbReference type="Proteomes" id="UP001176941">
    <property type="component" value="Chromosome 21"/>
</dbReference>
<gene>
    <name evidence="2" type="ORF">MRATA1EN1_LOCUS12233</name>
</gene>
<dbReference type="EMBL" id="OX459957">
    <property type="protein sequence ID" value="CAI9163271.1"/>
    <property type="molecule type" value="Genomic_DNA"/>
</dbReference>
<keyword evidence="3" id="KW-1185">Reference proteome</keyword>
<reference evidence="2" key="1">
    <citation type="submission" date="2023-04" db="EMBL/GenBank/DDBJ databases">
        <authorList>
            <consortium name="ELIXIR-Norway"/>
        </authorList>
    </citation>
    <scope>NUCLEOTIDE SEQUENCE [LARGE SCALE GENOMIC DNA]</scope>
</reference>
<feature type="compositionally biased region" description="Basic residues" evidence="1">
    <location>
        <begin position="91"/>
        <end position="102"/>
    </location>
</feature>
<proteinExistence type="predicted"/>
<feature type="region of interest" description="Disordered" evidence="1">
    <location>
        <begin position="9"/>
        <end position="38"/>
    </location>
</feature>
<accession>A0ABN8YQC9</accession>
<feature type="compositionally biased region" description="Low complexity" evidence="1">
    <location>
        <begin position="23"/>
        <end position="33"/>
    </location>
</feature>
<organism evidence="2 3">
    <name type="scientific">Rangifer tarandus platyrhynchus</name>
    <name type="common">Svalbard reindeer</name>
    <dbReference type="NCBI Taxonomy" id="3082113"/>
    <lineage>
        <taxon>Eukaryota</taxon>
        <taxon>Metazoa</taxon>
        <taxon>Chordata</taxon>
        <taxon>Craniata</taxon>
        <taxon>Vertebrata</taxon>
        <taxon>Euteleostomi</taxon>
        <taxon>Mammalia</taxon>
        <taxon>Eutheria</taxon>
        <taxon>Laurasiatheria</taxon>
        <taxon>Artiodactyla</taxon>
        <taxon>Ruminantia</taxon>
        <taxon>Pecora</taxon>
        <taxon>Cervidae</taxon>
        <taxon>Odocoileinae</taxon>
        <taxon>Rangifer</taxon>
    </lineage>
</organism>
<protein>
    <submittedName>
        <fullName evidence="2">Uncharacterized protein</fullName>
    </submittedName>
</protein>
<feature type="compositionally biased region" description="Basic and acidic residues" evidence="1">
    <location>
        <begin position="9"/>
        <end position="21"/>
    </location>
</feature>
<sequence>MPSYLIDLHRGDDCGSVDRTRQALSGSASPAEGSGSGQTVWVDRVLTPSPFLQGKGGAGIAGSGQMGRKGLVSGGGGSRKSVSFPGGEGRKGKKNQSGKKIKGQVKLTLARIPGIRF</sequence>
<evidence type="ECO:0000313" key="2">
    <source>
        <dbReference type="EMBL" id="CAI9163271.1"/>
    </source>
</evidence>
<feature type="compositionally biased region" description="Gly residues" evidence="1">
    <location>
        <begin position="56"/>
        <end position="78"/>
    </location>
</feature>
<evidence type="ECO:0000313" key="3">
    <source>
        <dbReference type="Proteomes" id="UP001176941"/>
    </source>
</evidence>
<evidence type="ECO:0000256" key="1">
    <source>
        <dbReference type="SAM" id="MobiDB-lite"/>
    </source>
</evidence>
<name>A0ABN8YQC9_RANTA</name>
<feature type="region of interest" description="Disordered" evidence="1">
    <location>
        <begin position="56"/>
        <end position="102"/>
    </location>
</feature>